<feature type="non-terminal residue" evidence="1">
    <location>
        <position position="1"/>
    </location>
</feature>
<comment type="caution">
    <text evidence="1">The sequence shown here is derived from an EMBL/GenBank/DDBJ whole genome shotgun (WGS) entry which is preliminary data.</text>
</comment>
<evidence type="ECO:0000313" key="2">
    <source>
        <dbReference type="Proteomes" id="UP001154282"/>
    </source>
</evidence>
<proteinExistence type="predicted"/>
<organism evidence="1 2">
    <name type="scientific">Linum tenue</name>
    <dbReference type="NCBI Taxonomy" id="586396"/>
    <lineage>
        <taxon>Eukaryota</taxon>
        <taxon>Viridiplantae</taxon>
        <taxon>Streptophyta</taxon>
        <taxon>Embryophyta</taxon>
        <taxon>Tracheophyta</taxon>
        <taxon>Spermatophyta</taxon>
        <taxon>Magnoliopsida</taxon>
        <taxon>eudicotyledons</taxon>
        <taxon>Gunneridae</taxon>
        <taxon>Pentapetalae</taxon>
        <taxon>rosids</taxon>
        <taxon>fabids</taxon>
        <taxon>Malpighiales</taxon>
        <taxon>Linaceae</taxon>
        <taxon>Linum</taxon>
    </lineage>
</organism>
<sequence length="76" mass="8260">ETKTRHDFQSHGSVLSTANTSFLGLLPFIVNPPIETKQSGGCCNKEPPPIRHPFGSVSLHIHSLNAVSTSANCDWF</sequence>
<dbReference type="AlphaFoldDB" id="A0AAV0H592"/>
<dbReference type="EMBL" id="CAMGYJ010000002">
    <property type="protein sequence ID" value="CAI0379763.1"/>
    <property type="molecule type" value="Genomic_DNA"/>
</dbReference>
<keyword evidence="2" id="KW-1185">Reference proteome</keyword>
<protein>
    <submittedName>
        <fullName evidence="1">Uncharacterized protein</fullName>
    </submittedName>
</protein>
<dbReference type="Proteomes" id="UP001154282">
    <property type="component" value="Unassembled WGS sequence"/>
</dbReference>
<name>A0AAV0H592_9ROSI</name>
<gene>
    <name evidence="1" type="ORF">LITE_LOCUS2383</name>
</gene>
<accession>A0AAV0H592</accession>
<evidence type="ECO:0000313" key="1">
    <source>
        <dbReference type="EMBL" id="CAI0379763.1"/>
    </source>
</evidence>
<reference evidence="1" key="1">
    <citation type="submission" date="2022-08" db="EMBL/GenBank/DDBJ databases">
        <authorList>
            <person name="Gutierrez-Valencia J."/>
        </authorList>
    </citation>
    <scope>NUCLEOTIDE SEQUENCE</scope>
</reference>